<reference evidence="11" key="1">
    <citation type="submission" date="2020-11" db="EMBL/GenBank/DDBJ databases">
        <authorList>
            <person name="Tran Van P."/>
        </authorList>
    </citation>
    <scope>NUCLEOTIDE SEQUENCE</scope>
</reference>
<dbReference type="InterPro" id="IPR003656">
    <property type="entry name" value="Znf_BED"/>
</dbReference>
<evidence type="ECO:0000256" key="5">
    <source>
        <dbReference type="ARBA" id="ARBA00023015"/>
    </source>
</evidence>
<evidence type="ECO:0000313" key="11">
    <source>
        <dbReference type="EMBL" id="CAD7431309.1"/>
    </source>
</evidence>
<keyword evidence="7" id="KW-0804">Transcription</keyword>
<dbReference type="GO" id="GO:0008270">
    <property type="term" value="F:zinc ion binding"/>
    <property type="evidence" value="ECO:0007669"/>
    <property type="project" value="UniProtKB-KW"/>
</dbReference>
<dbReference type="SUPFAM" id="SSF57667">
    <property type="entry name" value="beta-beta-alpha zinc fingers"/>
    <property type="match status" value="1"/>
</dbReference>
<dbReference type="GO" id="GO:0009791">
    <property type="term" value="P:post-embryonic development"/>
    <property type="evidence" value="ECO:0007669"/>
    <property type="project" value="UniProtKB-ARBA"/>
</dbReference>
<dbReference type="PANTHER" id="PTHR46481">
    <property type="entry name" value="ZINC FINGER BED DOMAIN-CONTAINING PROTEIN 4"/>
    <property type="match status" value="1"/>
</dbReference>
<dbReference type="InterPro" id="IPR052035">
    <property type="entry name" value="ZnF_BED_domain_contain"/>
</dbReference>
<evidence type="ECO:0000259" key="10">
    <source>
        <dbReference type="PROSITE" id="PS50808"/>
    </source>
</evidence>
<dbReference type="PROSITE" id="PS50808">
    <property type="entry name" value="ZF_BED"/>
    <property type="match status" value="1"/>
</dbReference>
<evidence type="ECO:0000256" key="3">
    <source>
        <dbReference type="ARBA" id="ARBA00022771"/>
    </source>
</evidence>
<keyword evidence="4" id="KW-0862">Zinc</keyword>
<dbReference type="GO" id="GO:0046983">
    <property type="term" value="F:protein dimerization activity"/>
    <property type="evidence" value="ECO:0007669"/>
    <property type="project" value="InterPro"/>
</dbReference>
<dbReference type="SMART" id="SM00614">
    <property type="entry name" value="ZnF_BED"/>
    <property type="match status" value="1"/>
</dbReference>
<evidence type="ECO:0000256" key="6">
    <source>
        <dbReference type="ARBA" id="ARBA00023125"/>
    </source>
</evidence>
<organism evidence="11">
    <name type="scientific">Timema monikensis</name>
    <dbReference type="NCBI Taxonomy" id="170555"/>
    <lineage>
        <taxon>Eukaryota</taxon>
        <taxon>Metazoa</taxon>
        <taxon>Ecdysozoa</taxon>
        <taxon>Arthropoda</taxon>
        <taxon>Hexapoda</taxon>
        <taxon>Insecta</taxon>
        <taxon>Pterygota</taxon>
        <taxon>Neoptera</taxon>
        <taxon>Polyneoptera</taxon>
        <taxon>Phasmatodea</taxon>
        <taxon>Timematodea</taxon>
        <taxon>Timematoidea</taxon>
        <taxon>Timematidae</taxon>
        <taxon>Timema</taxon>
    </lineage>
</organism>
<sequence>MRYKENLSQTNFTMAAHKMQVMIAKMMDDKSTITYKKLIVPSAMRSIYWKYFGFPASDDDIILTKVKIVCLLCKTQIAYNRNTSNLRMHLQNKHARELIELEASAPPRRPSLDAKEKRALKKGVAKGHVSGIVQPYIYSTTVDGTVQIDGDIQFITDPNINLQGIDDDTNSGNLSNVQTVVYKSAQGSSKQNVSLLLSEENCDNHPQMVKSVVDAIAEFIIIDLHVPDIVEGRGFQRLIATLRSPCEIPSKTKLEEDFIPKIYDTFKESEQTTFSKLDCAMCLSAEEWSSGNGETFITVSVHYQPSQETLLETRVLATLHCSVDMDITQWVMAFDSLLTEWYIKLNNITAVVVATSIPELINALSEKGLVIVPCLVYTLQLCASACFTLPEVATILGRCRSLISQVTRIMTGNTSLRIQEHNMLQMEEGSLTMDYPHVWTSTYVMMEQLILRKGFLQSLMDGNNKNDIMLNDPEFHILEDLVTVLEPFKVTIMTLGDEKMPLISLVRPLLWQLTSSHLKIKDTDSDAARLFKECISANLSEKLNKHAVSALFEVVTTPYPNIDVVLVKGTVNLWYSEPAVSALFEVVTTPYPNIDVVLVTGKVNLRYSEPAVSALFEVVTTLYPNIDVVLVKGTVNLRYSEPAVSALFEVVTTPYPNIDVVLVTGTVNLWYSEPAVSALFEVVTTYVPQYRCCACYRYSEPVVSALFEVATTLYSNIDVVLVTGTVNLRYSEPAVSALFEVATTLYPNIDVVLVTGTVNLRYSEPAVSALFEVVTTLYPNIDVVLVTGTVNLRYSEPAVSALFEVVTTLYPNIDVVLVTGTVNLRYSEPAVSALFEVATTPYPNIDVVLVTGKVNLRYSEPAVSALFEVVITLYLNIDVVLVTGKVNLRYSEPAVSALFEVATTLDPRFKLLKYGSEEEKNVLLEPVKTMLVKLVQDETSKSLAGRSEVDMPAKKSRLSGMEFLLGDLCSNKPGMPATERANLELVQYHSEETISLEQCPLQWWSKASLRCPNLSQLARRYNCIPACAMPPTRIPTENQVSFDMKRASLSTTLVDKMLFLHGNHNI</sequence>
<keyword evidence="3 9" id="KW-0863">Zinc-finger</keyword>
<dbReference type="Pfam" id="PF02892">
    <property type="entry name" value="zf-BED"/>
    <property type="match status" value="1"/>
</dbReference>
<dbReference type="InterPro" id="IPR036236">
    <property type="entry name" value="Znf_C2H2_sf"/>
</dbReference>
<dbReference type="Pfam" id="PF05699">
    <property type="entry name" value="Dimer_Tnp_hAT"/>
    <property type="match status" value="1"/>
</dbReference>
<evidence type="ECO:0000256" key="2">
    <source>
        <dbReference type="ARBA" id="ARBA00022723"/>
    </source>
</evidence>
<evidence type="ECO:0000256" key="8">
    <source>
        <dbReference type="ARBA" id="ARBA00023242"/>
    </source>
</evidence>
<keyword evidence="5" id="KW-0805">Transcription regulation</keyword>
<dbReference type="PANTHER" id="PTHR46481:SF10">
    <property type="entry name" value="ZINC FINGER BED DOMAIN-CONTAINING PROTEIN 39"/>
    <property type="match status" value="1"/>
</dbReference>
<dbReference type="GO" id="GO:0003677">
    <property type="term" value="F:DNA binding"/>
    <property type="evidence" value="ECO:0007669"/>
    <property type="project" value="UniProtKB-KW"/>
</dbReference>
<dbReference type="SUPFAM" id="SSF53098">
    <property type="entry name" value="Ribonuclease H-like"/>
    <property type="match status" value="2"/>
</dbReference>
<keyword evidence="8" id="KW-0539">Nucleus</keyword>
<feature type="domain" description="BED-type" evidence="10">
    <location>
        <begin position="43"/>
        <end position="101"/>
    </location>
</feature>
<accession>A0A7R9EDU3</accession>
<protein>
    <recommendedName>
        <fullName evidence="10">BED-type domain-containing protein</fullName>
    </recommendedName>
</protein>
<evidence type="ECO:0000256" key="7">
    <source>
        <dbReference type="ARBA" id="ARBA00023163"/>
    </source>
</evidence>
<proteinExistence type="predicted"/>
<gene>
    <name evidence="11" type="ORF">TMSB3V08_LOCUS8048</name>
</gene>
<evidence type="ECO:0000256" key="9">
    <source>
        <dbReference type="PROSITE-ProRule" id="PRU00027"/>
    </source>
</evidence>
<keyword evidence="2" id="KW-0479">Metal-binding</keyword>
<evidence type="ECO:0000256" key="1">
    <source>
        <dbReference type="ARBA" id="ARBA00004123"/>
    </source>
</evidence>
<keyword evidence="6" id="KW-0238">DNA-binding</keyword>
<dbReference type="InterPro" id="IPR012337">
    <property type="entry name" value="RNaseH-like_sf"/>
</dbReference>
<dbReference type="EMBL" id="OB794906">
    <property type="protein sequence ID" value="CAD7431309.1"/>
    <property type="molecule type" value="Genomic_DNA"/>
</dbReference>
<comment type="subcellular location">
    <subcellularLocation>
        <location evidence="1">Nucleus</location>
    </subcellularLocation>
</comment>
<dbReference type="GO" id="GO:0005634">
    <property type="term" value="C:nucleus"/>
    <property type="evidence" value="ECO:0007669"/>
    <property type="project" value="UniProtKB-SubCell"/>
</dbReference>
<dbReference type="InterPro" id="IPR008906">
    <property type="entry name" value="HATC_C_dom"/>
</dbReference>
<name>A0A7R9EDU3_9NEOP</name>
<evidence type="ECO:0000256" key="4">
    <source>
        <dbReference type="ARBA" id="ARBA00022833"/>
    </source>
</evidence>
<dbReference type="AlphaFoldDB" id="A0A7R9EDU3"/>